<evidence type="ECO:0000256" key="2">
    <source>
        <dbReference type="SAM" id="Phobius"/>
    </source>
</evidence>
<keyword evidence="2" id="KW-1133">Transmembrane helix</keyword>
<comment type="caution">
    <text evidence="3">The sequence shown here is derived from an EMBL/GenBank/DDBJ whole genome shotgun (WGS) entry which is preliminary data.</text>
</comment>
<reference evidence="3" key="1">
    <citation type="journal article" date="2016" name="Front. Microbiol.">
        <title>Genome Sequence of the Piezophilic, Mesophilic Sulfate-Reducing Bacterium Desulfovibrio indicus J2T.</title>
        <authorList>
            <person name="Cao J."/>
            <person name="Maignien L."/>
            <person name="Shao Z."/>
            <person name="Alain K."/>
            <person name="Jebbar M."/>
        </authorList>
    </citation>
    <scope>NUCLEOTIDE SEQUENCE</scope>
    <source>
        <strain evidence="3">DSM 21893</strain>
    </source>
</reference>
<feature type="compositionally biased region" description="Basic and acidic residues" evidence="1">
    <location>
        <begin position="1"/>
        <end position="24"/>
    </location>
</feature>
<feature type="transmembrane region" description="Helical" evidence="2">
    <location>
        <begin position="37"/>
        <end position="58"/>
    </location>
</feature>
<gene>
    <name evidence="3" type="ORF">OICFNHDK_1747</name>
</gene>
<organism evidence="3 4">
    <name type="scientific">Methylobacterium bullatum</name>
    <dbReference type="NCBI Taxonomy" id="570505"/>
    <lineage>
        <taxon>Bacteria</taxon>
        <taxon>Pseudomonadati</taxon>
        <taxon>Pseudomonadota</taxon>
        <taxon>Alphaproteobacteria</taxon>
        <taxon>Hyphomicrobiales</taxon>
        <taxon>Methylobacteriaceae</taxon>
        <taxon>Methylobacterium</taxon>
    </lineage>
</organism>
<evidence type="ECO:0000313" key="4">
    <source>
        <dbReference type="Proteomes" id="UP001055307"/>
    </source>
</evidence>
<dbReference type="EMBL" id="BPQF01000010">
    <property type="protein sequence ID" value="GJD39288.1"/>
    <property type="molecule type" value="Genomic_DNA"/>
</dbReference>
<evidence type="ECO:0008006" key="5">
    <source>
        <dbReference type="Google" id="ProtNLM"/>
    </source>
</evidence>
<feature type="region of interest" description="Disordered" evidence="1">
    <location>
        <begin position="1"/>
        <end position="32"/>
    </location>
</feature>
<name>A0AAV4Z5K5_9HYPH</name>
<feature type="compositionally biased region" description="Polar residues" evidence="1">
    <location>
        <begin position="68"/>
        <end position="78"/>
    </location>
</feature>
<keyword evidence="4" id="KW-1185">Reference proteome</keyword>
<proteinExistence type="predicted"/>
<sequence>MSQVEHDGRTRPSSERFSMAERLDGQNARQGKKGKPVLYVLIGSLVLLAIAITGLMTWQGANSPKDYASQSQDASRAQVTGSVNGAGNGASSANTGNVPAGNPAYPAPAQPSANGGQK</sequence>
<dbReference type="Proteomes" id="UP001055307">
    <property type="component" value="Unassembled WGS sequence"/>
</dbReference>
<keyword evidence="2" id="KW-0472">Membrane</keyword>
<accession>A0AAV4Z5K5</accession>
<reference evidence="3" key="2">
    <citation type="submission" date="2021-08" db="EMBL/GenBank/DDBJ databases">
        <authorList>
            <person name="Tani A."/>
            <person name="Ola A."/>
            <person name="Ogura Y."/>
            <person name="Katsura K."/>
            <person name="Hayashi T."/>
        </authorList>
    </citation>
    <scope>NUCLEOTIDE SEQUENCE</scope>
    <source>
        <strain evidence="3">DSM 21893</strain>
    </source>
</reference>
<feature type="compositionally biased region" description="Low complexity" evidence="1">
    <location>
        <begin position="79"/>
        <end position="98"/>
    </location>
</feature>
<protein>
    <recommendedName>
        <fullName evidence="5">Type IV secretion system protein virB10</fullName>
    </recommendedName>
</protein>
<feature type="region of interest" description="Disordered" evidence="1">
    <location>
        <begin position="61"/>
        <end position="118"/>
    </location>
</feature>
<evidence type="ECO:0000313" key="3">
    <source>
        <dbReference type="EMBL" id="GJD39288.1"/>
    </source>
</evidence>
<dbReference type="AlphaFoldDB" id="A0AAV4Z5K5"/>
<evidence type="ECO:0000256" key="1">
    <source>
        <dbReference type="SAM" id="MobiDB-lite"/>
    </source>
</evidence>
<keyword evidence="2" id="KW-0812">Transmembrane</keyword>